<dbReference type="AlphaFoldDB" id="K8EE71"/>
<dbReference type="Pfam" id="PF11152">
    <property type="entry name" value="CCB2_CCB4"/>
    <property type="match status" value="1"/>
</dbReference>
<dbReference type="STRING" id="41875.K8EE71"/>
<accession>K8EE71</accession>
<evidence type="ECO:0000256" key="1">
    <source>
        <dbReference type="SAM" id="MobiDB-lite"/>
    </source>
</evidence>
<sequence length="366" mass="39989">MSNRNLLCLLSRQKENPPPAKAFVVIQMMMSSPPPPPSVSLSTLSAKTMILTRTIQTTRKTRRGRRERRSFSSSSSSSALTSKTLKTKSTTTTRREGRRRRRGRRESTFRTRANEDDEDFAIFRFTLGIPGFDDGDIPRVLGVLAGALLLANHASSGNVSSAQSRAELIGALLVCGCFYAPELGRRIQEATTGSSSSSKKNSVDMLGGSSQFLVEESYKETKNTNYAWASYAALTNTNAKGVAFFEDTNEGKLMMTVARGSVRTIEDGASASSNSEVLRKLAKGFSYDRLDVKEDGNLYLSSRMELDAAEANRWEFLPPGAESAVVRRAKTGSKGVVVAYSDQPRAFNAKARLWLGALAEKMSTSD</sequence>
<dbReference type="InterPro" id="IPR021325">
    <property type="entry name" value="CCB2/CCB4"/>
</dbReference>
<dbReference type="OrthoDB" id="514937at2759"/>
<dbReference type="RefSeq" id="XP_007513796.1">
    <property type="nucleotide sequence ID" value="XM_007513734.1"/>
</dbReference>
<dbReference type="PANTHER" id="PTHR36403:SF1">
    <property type="entry name" value="PROTEIN COFACTOR ASSEMBLY OF COMPLEX C SUBUNIT B CCB2, CHLOROPLASTIC"/>
    <property type="match status" value="1"/>
</dbReference>
<reference evidence="2 3" key="1">
    <citation type="submission" date="2011-10" db="EMBL/GenBank/DDBJ databases">
        <authorList>
            <person name="Genoscope - CEA"/>
        </authorList>
    </citation>
    <scope>NUCLEOTIDE SEQUENCE [LARGE SCALE GENOMIC DNA]</scope>
    <source>
        <strain evidence="2 3">RCC 1105</strain>
    </source>
</reference>
<keyword evidence="3" id="KW-1185">Reference proteome</keyword>
<name>K8EE71_9CHLO</name>
<dbReference type="PANTHER" id="PTHR36403">
    <property type="entry name" value="PROTEIN COFACTOR ASSEMBLY OF COMPLEX C SUBUNIT B CCB2, CHLOROPLASTIC"/>
    <property type="match status" value="1"/>
</dbReference>
<feature type="compositionally biased region" description="Basic residues" evidence="1">
    <location>
        <begin position="59"/>
        <end position="68"/>
    </location>
</feature>
<gene>
    <name evidence="2" type="ORF">Bathy04g03410</name>
</gene>
<dbReference type="KEGG" id="bpg:Bathy04g03410"/>
<dbReference type="GO" id="GO:0010190">
    <property type="term" value="P:cytochrome b6f complex assembly"/>
    <property type="evidence" value="ECO:0007669"/>
    <property type="project" value="InterPro"/>
</dbReference>
<feature type="compositionally biased region" description="Low complexity" evidence="1">
    <location>
        <begin position="71"/>
        <end position="92"/>
    </location>
</feature>
<evidence type="ECO:0000313" key="2">
    <source>
        <dbReference type="EMBL" id="CCO16321.1"/>
    </source>
</evidence>
<dbReference type="eggNOG" id="ENOG502QQM6">
    <property type="taxonomic scope" value="Eukaryota"/>
</dbReference>
<proteinExistence type="predicted"/>
<dbReference type="GeneID" id="19016367"/>
<organism evidence="2 3">
    <name type="scientific">Bathycoccus prasinos</name>
    <dbReference type="NCBI Taxonomy" id="41875"/>
    <lineage>
        <taxon>Eukaryota</taxon>
        <taxon>Viridiplantae</taxon>
        <taxon>Chlorophyta</taxon>
        <taxon>Mamiellophyceae</taxon>
        <taxon>Mamiellales</taxon>
        <taxon>Bathycoccaceae</taxon>
        <taxon>Bathycoccus</taxon>
    </lineage>
</organism>
<dbReference type="InterPro" id="IPR044970">
    <property type="entry name" value="CCB2"/>
</dbReference>
<protein>
    <submittedName>
        <fullName evidence="2">Uncharacterized protein</fullName>
    </submittedName>
</protein>
<feature type="region of interest" description="Disordered" evidence="1">
    <location>
        <begin position="52"/>
        <end position="112"/>
    </location>
</feature>
<dbReference type="Proteomes" id="UP000198341">
    <property type="component" value="Chromosome 4"/>
</dbReference>
<evidence type="ECO:0000313" key="3">
    <source>
        <dbReference type="Proteomes" id="UP000198341"/>
    </source>
</evidence>
<dbReference type="EMBL" id="FO082275">
    <property type="protein sequence ID" value="CCO16321.1"/>
    <property type="molecule type" value="Genomic_DNA"/>
</dbReference>